<accession>A0A8X8XDI8</accession>
<gene>
    <name evidence="2" type="ORF">SASPL_127662</name>
</gene>
<evidence type="ECO:0000256" key="1">
    <source>
        <dbReference type="SAM" id="Coils"/>
    </source>
</evidence>
<dbReference type="EMBL" id="PNBA02000010">
    <property type="protein sequence ID" value="KAG6409621.1"/>
    <property type="molecule type" value="Genomic_DNA"/>
</dbReference>
<protein>
    <submittedName>
        <fullName evidence="2">Uncharacterized protein</fullName>
    </submittedName>
</protein>
<reference evidence="2" key="2">
    <citation type="submission" date="2020-08" db="EMBL/GenBank/DDBJ databases">
        <title>Plant Genome Project.</title>
        <authorList>
            <person name="Zhang R.-G."/>
        </authorList>
    </citation>
    <scope>NUCLEOTIDE SEQUENCE</scope>
    <source>
        <strain evidence="2">Huo1</strain>
        <tissue evidence="2">Leaf</tissue>
    </source>
</reference>
<comment type="caution">
    <text evidence="2">The sequence shown here is derived from an EMBL/GenBank/DDBJ whole genome shotgun (WGS) entry which is preliminary data.</text>
</comment>
<dbReference type="PANTHER" id="PTHR36800:SF1">
    <property type="entry name" value="POLYAMINE-MODULATED FACTOR 1-BINDING PROTEIN"/>
    <property type="match status" value="1"/>
</dbReference>
<keyword evidence="3" id="KW-1185">Reference proteome</keyword>
<evidence type="ECO:0000313" key="3">
    <source>
        <dbReference type="Proteomes" id="UP000298416"/>
    </source>
</evidence>
<sequence>MASSPPPTGTELAVPSLAAESQLSSLIYASRLICVSYMAIMKSLLHEYHILPYKADLMIPEFVMPTVINRYLSQNLQVSMDNMLKIISEIEQNSGGITEEIEKSKESALQRKIQLEEKRDSFQKTTYAIFDMLNGRNTS</sequence>
<evidence type="ECO:0000313" key="2">
    <source>
        <dbReference type="EMBL" id="KAG6409621.1"/>
    </source>
</evidence>
<dbReference type="PANTHER" id="PTHR36800">
    <property type="entry name" value="POLYAMINE-MODULATED FACTOR 1-BINDING PROTEIN"/>
    <property type="match status" value="1"/>
</dbReference>
<reference evidence="2" key="1">
    <citation type="submission" date="2018-01" db="EMBL/GenBank/DDBJ databases">
        <authorList>
            <person name="Mao J.F."/>
        </authorList>
    </citation>
    <scope>NUCLEOTIDE SEQUENCE</scope>
    <source>
        <strain evidence="2">Huo1</strain>
        <tissue evidence="2">Leaf</tissue>
    </source>
</reference>
<dbReference type="AlphaFoldDB" id="A0A8X8XDI8"/>
<organism evidence="2">
    <name type="scientific">Salvia splendens</name>
    <name type="common">Scarlet sage</name>
    <dbReference type="NCBI Taxonomy" id="180675"/>
    <lineage>
        <taxon>Eukaryota</taxon>
        <taxon>Viridiplantae</taxon>
        <taxon>Streptophyta</taxon>
        <taxon>Embryophyta</taxon>
        <taxon>Tracheophyta</taxon>
        <taxon>Spermatophyta</taxon>
        <taxon>Magnoliopsida</taxon>
        <taxon>eudicotyledons</taxon>
        <taxon>Gunneridae</taxon>
        <taxon>Pentapetalae</taxon>
        <taxon>asterids</taxon>
        <taxon>lamiids</taxon>
        <taxon>Lamiales</taxon>
        <taxon>Lamiaceae</taxon>
        <taxon>Nepetoideae</taxon>
        <taxon>Mentheae</taxon>
        <taxon>Salviinae</taxon>
        <taxon>Salvia</taxon>
        <taxon>Salvia subgen. Calosphace</taxon>
        <taxon>core Calosphace</taxon>
    </lineage>
</organism>
<proteinExistence type="predicted"/>
<feature type="coiled-coil region" evidence="1">
    <location>
        <begin position="98"/>
        <end position="125"/>
    </location>
</feature>
<name>A0A8X8XDI8_SALSN</name>
<keyword evidence="1" id="KW-0175">Coiled coil</keyword>
<dbReference type="Proteomes" id="UP000298416">
    <property type="component" value="Unassembled WGS sequence"/>
</dbReference>